<comment type="catalytic activity">
    <reaction evidence="1">
        <text>ATP + protein L-histidine = ADP + protein N-phospho-L-histidine.</text>
        <dbReference type="EC" id="2.7.13.3"/>
    </reaction>
</comment>
<proteinExistence type="predicted"/>
<dbReference type="InterPro" id="IPR013656">
    <property type="entry name" value="PAS_4"/>
</dbReference>
<keyword evidence="6" id="KW-0418">Kinase</keyword>
<dbReference type="Proteomes" id="UP001139311">
    <property type="component" value="Unassembled WGS sequence"/>
</dbReference>
<dbReference type="PANTHER" id="PTHR41523">
    <property type="entry name" value="TWO-COMPONENT SYSTEM SENSOR PROTEIN"/>
    <property type="match status" value="1"/>
</dbReference>
<dbReference type="EMBL" id="JAJAQI010000012">
    <property type="protein sequence ID" value="MCB4822104.1"/>
    <property type="molecule type" value="Genomic_DNA"/>
</dbReference>
<dbReference type="SMART" id="SM00065">
    <property type="entry name" value="GAF"/>
    <property type="match status" value="1"/>
</dbReference>
<dbReference type="SUPFAM" id="SSF55785">
    <property type="entry name" value="PYP-like sensor domain (PAS domain)"/>
    <property type="match status" value="2"/>
</dbReference>
<dbReference type="Gene3D" id="3.30.450.20">
    <property type="entry name" value="PAS domain"/>
    <property type="match status" value="2"/>
</dbReference>
<keyword evidence="11" id="KW-1185">Reference proteome</keyword>
<comment type="caution">
    <text evidence="10">The sequence shown here is derived from an EMBL/GenBank/DDBJ whole genome shotgun (WGS) entry which is preliminary data.</text>
</comment>
<keyword evidence="5" id="KW-0547">Nucleotide-binding</keyword>
<dbReference type="InterPro" id="IPR029016">
    <property type="entry name" value="GAF-like_dom_sf"/>
</dbReference>
<dbReference type="PANTHER" id="PTHR41523:SF8">
    <property type="entry name" value="ETHYLENE RESPONSE SENSOR PROTEIN"/>
    <property type="match status" value="1"/>
</dbReference>
<evidence type="ECO:0000256" key="7">
    <source>
        <dbReference type="ARBA" id="ARBA00022840"/>
    </source>
</evidence>
<name>A0A9X1IDK9_9PROT</name>
<evidence type="ECO:0000313" key="10">
    <source>
        <dbReference type="EMBL" id="MCB4822104.1"/>
    </source>
</evidence>
<dbReference type="AlphaFoldDB" id="A0A9X1IDK9"/>
<dbReference type="Gene3D" id="3.30.565.10">
    <property type="entry name" value="Histidine kinase-like ATPase, C-terminal domain"/>
    <property type="match status" value="1"/>
</dbReference>
<sequence length="663" mass="71222">MTGGAAPPDAAAAAHAFLAGGGELGARIRAHDWEATPLGPPAAWPAALKTLVAVMLGSRQPMFVAWGPERIMLYNDGYAPLCGARHPAALGMPFRVVWFDILADVGPILDRAYAGEATQMDDIAFVMHRNGYPEETHFAFSYTPVRDETGAVAGMFCTCDETTGRVQAERRQAFRLALEQRLRDLNDPRAIMAAAAEALGRHLACDRAGYCEIDPDGAHVSVVGEWCAPGVPGLASRQRVRDYDAAIATELRAGRAVAFADALADPLTAAAAGALAAAGIRAAILVPLVKAGRLAAVLYANSRMPRRWTAEEQALAAEVAERTWAAGERARAEAALRASEARWHGLFRNMHEGFALCEMVHDPAGRPVDFRYLEVNAAWESLTGLPAAAVVGRLVSEAIPGIEPFWIETYAQVVETGEPARFERRLASLERWFQVLAYRTEPGRFAALFLDVSERKQAEERQALLAREVDHRAKNALAVVQSVLRLTRAPDLKGYVRTVEGRVAALARAQTLLAGDRWHGADLRCLLEGELTPFLGGQRVTLQGPQVALPALAAQPIAMAVHELATNAVKHGALSVPEGRLSVSWTLRPGAARLLCLRWAEAGGPPVAGPPARHGFGSRMLDGTVRGQLGGAVSLAWESGGLVCELQLPLDGRMDRRQTGRAQ</sequence>
<evidence type="ECO:0000259" key="8">
    <source>
        <dbReference type="SMART" id="SM00065"/>
    </source>
</evidence>
<dbReference type="CDD" id="cd00130">
    <property type="entry name" value="PAS"/>
    <property type="match status" value="1"/>
</dbReference>
<dbReference type="SUPFAM" id="SSF55781">
    <property type="entry name" value="GAF domain-like"/>
    <property type="match status" value="1"/>
</dbReference>
<evidence type="ECO:0000256" key="6">
    <source>
        <dbReference type="ARBA" id="ARBA00022777"/>
    </source>
</evidence>
<dbReference type="InterPro" id="IPR000014">
    <property type="entry name" value="PAS"/>
</dbReference>
<keyword evidence="3" id="KW-0597">Phosphoprotein</keyword>
<keyword evidence="7" id="KW-0067">ATP-binding</keyword>
<dbReference type="Pfam" id="PF08448">
    <property type="entry name" value="PAS_4"/>
    <property type="match status" value="2"/>
</dbReference>
<evidence type="ECO:0000313" key="11">
    <source>
        <dbReference type="Proteomes" id="UP001139311"/>
    </source>
</evidence>
<dbReference type="SMART" id="SM00911">
    <property type="entry name" value="HWE_HK"/>
    <property type="match status" value="1"/>
</dbReference>
<feature type="domain" description="GAF" evidence="8">
    <location>
        <begin position="187"/>
        <end position="337"/>
    </location>
</feature>
<reference evidence="10" key="1">
    <citation type="submission" date="2021-10" db="EMBL/GenBank/DDBJ databases">
        <title>Roseicella aerolatum sp. nov., isolated from aerosols of e-waste dismantling site.</title>
        <authorList>
            <person name="Qin T."/>
        </authorList>
    </citation>
    <scope>NUCLEOTIDE SEQUENCE</scope>
    <source>
        <strain evidence="10">GB24</strain>
    </source>
</reference>
<dbReference type="InterPro" id="IPR011102">
    <property type="entry name" value="Sig_transdc_His_kinase_HWE"/>
</dbReference>
<feature type="domain" description="Signal transduction histidine kinase HWE region" evidence="9">
    <location>
        <begin position="468"/>
        <end position="546"/>
    </location>
</feature>
<gene>
    <name evidence="10" type="ORF">LHA35_10200</name>
</gene>
<dbReference type="GO" id="GO:0005524">
    <property type="term" value="F:ATP binding"/>
    <property type="evidence" value="ECO:0007669"/>
    <property type="project" value="UniProtKB-KW"/>
</dbReference>
<evidence type="ECO:0000256" key="4">
    <source>
        <dbReference type="ARBA" id="ARBA00022679"/>
    </source>
</evidence>
<evidence type="ECO:0000256" key="2">
    <source>
        <dbReference type="ARBA" id="ARBA00012438"/>
    </source>
</evidence>
<accession>A0A9X1IDK9</accession>
<evidence type="ECO:0000256" key="5">
    <source>
        <dbReference type="ARBA" id="ARBA00022741"/>
    </source>
</evidence>
<dbReference type="GO" id="GO:0004673">
    <property type="term" value="F:protein histidine kinase activity"/>
    <property type="evidence" value="ECO:0007669"/>
    <property type="project" value="UniProtKB-EC"/>
</dbReference>
<dbReference type="InterPro" id="IPR035965">
    <property type="entry name" value="PAS-like_dom_sf"/>
</dbReference>
<dbReference type="RefSeq" id="WP_226607876.1">
    <property type="nucleotide sequence ID" value="NZ_JAJAQI010000012.1"/>
</dbReference>
<protein>
    <recommendedName>
        <fullName evidence="2">histidine kinase</fullName>
        <ecNumber evidence="2">2.7.13.3</ecNumber>
    </recommendedName>
</protein>
<dbReference type="EC" id="2.7.13.3" evidence="2"/>
<evidence type="ECO:0000259" key="9">
    <source>
        <dbReference type="SMART" id="SM00911"/>
    </source>
</evidence>
<evidence type="ECO:0000256" key="3">
    <source>
        <dbReference type="ARBA" id="ARBA00022553"/>
    </source>
</evidence>
<dbReference type="Pfam" id="PF07536">
    <property type="entry name" value="HWE_HK"/>
    <property type="match status" value="1"/>
</dbReference>
<dbReference type="Gene3D" id="3.30.450.40">
    <property type="match status" value="1"/>
</dbReference>
<dbReference type="Pfam" id="PF01590">
    <property type="entry name" value="GAF"/>
    <property type="match status" value="1"/>
</dbReference>
<dbReference type="InterPro" id="IPR036890">
    <property type="entry name" value="HATPase_C_sf"/>
</dbReference>
<evidence type="ECO:0000256" key="1">
    <source>
        <dbReference type="ARBA" id="ARBA00000085"/>
    </source>
</evidence>
<organism evidence="10 11">
    <name type="scientific">Roseicella aerolata</name>
    <dbReference type="NCBI Taxonomy" id="2883479"/>
    <lineage>
        <taxon>Bacteria</taxon>
        <taxon>Pseudomonadati</taxon>
        <taxon>Pseudomonadota</taxon>
        <taxon>Alphaproteobacteria</taxon>
        <taxon>Acetobacterales</taxon>
        <taxon>Roseomonadaceae</taxon>
        <taxon>Roseicella</taxon>
    </lineage>
</organism>
<dbReference type="InterPro" id="IPR003018">
    <property type="entry name" value="GAF"/>
</dbReference>
<keyword evidence="4" id="KW-0808">Transferase</keyword>